<protein>
    <recommendedName>
        <fullName evidence="5">Exonuclease V</fullName>
    </recommendedName>
</protein>
<dbReference type="GO" id="GO:0005634">
    <property type="term" value="C:nucleus"/>
    <property type="evidence" value="ECO:0007669"/>
    <property type="project" value="TreeGrafter"/>
</dbReference>
<evidence type="ECO:0008006" key="5">
    <source>
        <dbReference type="Google" id="ProtNLM"/>
    </source>
</evidence>
<evidence type="ECO:0000256" key="1">
    <source>
        <dbReference type="ARBA" id="ARBA00009797"/>
    </source>
</evidence>
<comment type="similarity">
    <text evidence="1">Belongs to the EXO5 family.</text>
</comment>
<reference evidence="3" key="1">
    <citation type="submission" date="2013-11" db="EMBL/GenBank/DDBJ databases">
        <title>Genome sequence of the fusiform rust pathogen reveals effectors for host alternation and coevolution with pine.</title>
        <authorList>
            <consortium name="DOE Joint Genome Institute"/>
            <person name="Smith K."/>
            <person name="Pendleton A."/>
            <person name="Kubisiak T."/>
            <person name="Anderson C."/>
            <person name="Salamov A."/>
            <person name="Aerts A."/>
            <person name="Riley R."/>
            <person name="Clum A."/>
            <person name="Lindquist E."/>
            <person name="Ence D."/>
            <person name="Campbell M."/>
            <person name="Kronenberg Z."/>
            <person name="Feau N."/>
            <person name="Dhillon B."/>
            <person name="Hamelin R."/>
            <person name="Burleigh J."/>
            <person name="Smith J."/>
            <person name="Yandell M."/>
            <person name="Nelson C."/>
            <person name="Grigoriev I."/>
            <person name="Davis J."/>
        </authorList>
    </citation>
    <scope>NUCLEOTIDE SEQUENCE</scope>
    <source>
        <strain evidence="3">G11</strain>
    </source>
</reference>
<dbReference type="GO" id="GO:0045145">
    <property type="term" value="F:single-stranded DNA 5'-3' DNA exonuclease activity"/>
    <property type="evidence" value="ECO:0007669"/>
    <property type="project" value="InterPro"/>
</dbReference>
<proteinExistence type="inferred from homology"/>
<dbReference type="EMBL" id="MU167315">
    <property type="protein sequence ID" value="KAG0143593.1"/>
    <property type="molecule type" value="Genomic_DNA"/>
</dbReference>
<comment type="caution">
    <text evidence="3">The sequence shown here is derived from an EMBL/GenBank/DDBJ whole genome shotgun (WGS) entry which is preliminary data.</text>
</comment>
<name>A0A9P6NCV1_9BASI</name>
<sequence length="642" mass="70561">MTIASPTPTPSSEYDEPIWDEGLLALIDDIESKSLARPLRAPTHLTIECEEDKNEIFPSTPPSQQLATLTLTSPMKKMTNGSWLAKSLYERYRSKRGFLSVSDIVSCAWCETQVEYGLLGKRYLPPSQRPTSIWTAAGTEIKVSAELMISRQKVLDGGIAVHTKLEKEVAPEKADIKVVTAVDNWGLKILNSIINFSSLRVAGLTREMSVWGFIGDFLVLGIIDQIELDPKPVHTQPKPNRPGTLDHFLSKSSTTQASETIERSESSFQSRQSILISDSKTRQGNTLPPILFTHSARYQLMLYKFLYDQLASRSLDFSKLCDRLSLDPDESFSPVFLNELPAILTTDRAPQNLREMFELLESELVELGGVSDNRLEIVYRTRDSAAEPSKKTTKGRKRKKIEHEVPRAASSFFSGRLIRLSEDEQLAQTIANSLADFQPRVASEAIETIKPAELSLTALTGSEALEKSAEVSLTTSSGPQPINPAPEAVTKTLSFPADDLSHSDQSLTESSNGQQQARRAPTKKRSPSACPSPPMPNQPVSSSKPPQAEPTAETNGASVSYARKGKGIIGSVLFQYDHSELQKFVGEALAFWNGDRAARGVPLTEIDRCGPCEFQSGCEWRAMKAGEALASAQETMAKKAQA</sequence>
<keyword evidence="4" id="KW-1185">Reference proteome</keyword>
<dbReference type="GO" id="GO:0005739">
    <property type="term" value="C:mitochondrion"/>
    <property type="evidence" value="ECO:0007669"/>
    <property type="project" value="TreeGrafter"/>
</dbReference>
<gene>
    <name evidence="3" type="ORF">CROQUDRAFT_661034</name>
</gene>
<evidence type="ECO:0000313" key="4">
    <source>
        <dbReference type="Proteomes" id="UP000886653"/>
    </source>
</evidence>
<dbReference type="OrthoDB" id="354769at2759"/>
<accession>A0A9P6NCV1</accession>
<dbReference type="GO" id="GO:0036297">
    <property type="term" value="P:interstrand cross-link repair"/>
    <property type="evidence" value="ECO:0007669"/>
    <property type="project" value="TreeGrafter"/>
</dbReference>
<evidence type="ECO:0000256" key="2">
    <source>
        <dbReference type="SAM" id="MobiDB-lite"/>
    </source>
</evidence>
<dbReference type="Pfam" id="PF09810">
    <property type="entry name" value="Exo5"/>
    <property type="match status" value="1"/>
</dbReference>
<dbReference type="Proteomes" id="UP000886653">
    <property type="component" value="Unassembled WGS sequence"/>
</dbReference>
<dbReference type="PANTHER" id="PTHR14464">
    <property type="entry name" value="EXONUCLEASE V"/>
    <property type="match status" value="1"/>
</dbReference>
<dbReference type="InterPro" id="IPR019190">
    <property type="entry name" value="EXOV"/>
</dbReference>
<feature type="compositionally biased region" description="Polar residues" evidence="2">
    <location>
        <begin position="503"/>
        <end position="517"/>
    </location>
</feature>
<dbReference type="PANTHER" id="PTHR14464:SF4">
    <property type="entry name" value="EXONUCLEASE V"/>
    <property type="match status" value="1"/>
</dbReference>
<feature type="region of interest" description="Disordered" evidence="2">
    <location>
        <begin position="497"/>
        <end position="558"/>
    </location>
</feature>
<organism evidence="3 4">
    <name type="scientific">Cronartium quercuum f. sp. fusiforme G11</name>
    <dbReference type="NCBI Taxonomy" id="708437"/>
    <lineage>
        <taxon>Eukaryota</taxon>
        <taxon>Fungi</taxon>
        <taxon>Dikarya</taxon>
        <taxon>Basidiomycota</taxon>
        <taxon>Pucciniomycotina</taxon>
        <taxon>Pucciniomycetes</taxon>
        <taxon>Pucciniales</taxon>
        <taxon>Coleosporiaceae</taxon>
        <taxon>Cronartium</taxon>
    </lineage>
</organism>
<evidence type="ECO:0000313" key="3">
    <source>
        <dbReference type="EMBL" id="KAG0143593.1"/>
    </source>
</evidence>
<dbReference type="AlphaFoldDB" id="A0A9P6NCV1"/>